<dbReference type="OrthoDB" id="194468at2759"/>
<comment type="caution">
    <text evidence="2">The sequence shown here is derived from an EMBL/GenBank/DDBJ whole genome shotgun (WGS) entry which is preliminary data.</text>
</comment>
<dbReference type="Proteomes" id="UP000078397">
    <property type="component" value="Unassembled WGS sequence"/>
</dbReference>
<organism evidence="2 3">
    <name type="scientific">Pochonia chlamydosporia 170</name>
    <dbReference type="NCBI Taxonomy" id="1380566"/>
    <lineage>
        <taxon>Eukaryota</taxon>
        <taxon>Fungi</taxon>
        <taxon>Dikarya</taxon>
        <taxon>Ascomycota</taxon>
        <taxon>Pezizomycotina</taxon>
        <taxon>Sordariomycetes</taxon>
        <taxon>Hypocreomycetidae</taxon>
        <taxon>Hypocreales</taxon>
        <taxon>Clavicipitaceae</taxon>
        <taxon>Pochonia</taxon>
    </lineage>
</organism>
<dbReference type="InterPro" id="IPR006680">
    <property type="entry name" value="Amidohydro-rel"/>
</dbReference>
<dbReference type="EMBL" id="LSBJ02000002">
    <property type="protein sequence ID" value="OAQ59522.1"/>
    <property type="molecule type" value="Genomic_DNA"/>
</dbReference>
<evidence type="ECO:0000313" key="2">
    <source>
        <dbReference type="EMBL" id="OAQ59522.1"/>
    </source>
</evidence>
<dbReference type="SUPFAM" id="SSF51338">
    <property type="entry name" value="Composite domain of metallo-dependent hydrolases"/>
    <property type="match status" value="1"/>
</dbReference>
<dbReference type="Gene3D" id="2.30.40.10">
    <property type="entry name" value="Urease, subunit C, domain 1"/>
    <property type="match status" value="1"/>
</dbReference>
<dbReference type="STRING" id="1380566.A0A179F264"/>
<dbReference type="InterPro" id="IPR011059">
    <property type="entry name" value="Metal-dep_hydrolase_composite"/>
</dbReference>
<evidence type="ECO:0000313" key="3">
    <source>
        <dbReference type="Proteomes" id="UP000078397"/>
    </source>
</evidence>
<sequence length="386" mass="41261">MSRTRKTVINNVRVFNGTELTAPQTVVIDGDVIGENTDNATGVVDGKGGVLLPGFIDAHVHLHHEGHLQDLAKYGVTTALDMAMWPADKMNSLRNKPGLPSIQSAGLPVTAPGSLHSHFLPLPKEALLSGPDEAAKFVRARLDEGSDYIKLIADVPGPSQETLNAVTKAAHDKNKKVVAHASAYEPFQMALDAKADIITHAPMDQCVSSDMVNRMVANKVVSVPTLSMMEATSQRPPVSALFRLMLQPSLFMAIIRAKTGGGKQPPKYVNAKDSVKAMYDAGVPVLAGTDCHDEPNSFFDVKHGESMHHEMELLVDAGVPTVDVLRAATMLPAVHFGLEDRGVVEAGKRADLVLLSDNPIKDIKATRSIVRVWCGGIDVDGVKGAA</sequence>
<dbReference type="GO" id="GO:0016810">
    <property type="term" value="F:hydrolase activity, acting on carbon-nitrogen (but not peptide) bonds"/>
    <property type="evidence" value="ECO:0007669"/>
    <property type="project" value="InterPro"/>
</dbReference>
<accession>A0A179F264</accession>
<name>A0A179F264_METCM</name>
<evidence type="ECO:0000259" key="1">
    <source>
        <dbReference type="Pfam" id="PF01979"/>
    </source>
</evidence>
<dbReference type="Gene3D" id="1.20.58.520">
    <property type="entry name" value="Amidohydrolase"/>
    <property type="match status" value="1"/>
</dbReference>
<keyword evidence="3" id="KW-1185">Reference proteome</keyword>
<dbReference type="PANTHER" id="PTHR43135">
    <property type="entry name" value="ALPHA-D-RIBOSE 1-METHYLPHOSPHONATE 5-TRIPHOSPHATE DIPHOSPHATASE"/>
    <property type="match status" value="1"/>
</dbReference>
<dbReference type="SUPFAM" id="SSF51556">
    <property type="entry name" value="Metallo-dependent hydrolases"/>
    <property type="match status" value="1"/>
</dbReference>
<dbReference type="RefSeq" id="XP_018137515.1">
    <property type="nucleotide sequence ID" value="XM_018283217.1"/>
</dbReference>
<dbReference type="Gene3D" id="3.40.50.10910">
    <property type="entry name" value="Amidohydrolase"/>
    <property type="match status" value="1"/>
</dbReference>
<dbReference type="Gene3D" id="3.30.110.90">
    <property type="entry name" value="Amidohydrolase"/>
    <property type="match status" value="1"/>
</dbReference>
<feature type="domain" description="Amidohydrolase-related" evidence="1">
    <location>
        <begin position="50"/>
        <end position="376"/>
    </location>
</feature>
<reference evidence="2 3" key="1">
    <citation type="journal article" date="2016" name="PLoS Pathog.">
        <title>Biosynthesis of antibiotic leucinostatins in bio-control fungus Purpureocillium lilacinum and their inhibition on phytophthora revealed by genome mining.</title>
        <authorList>
            <person name="Wang G."/>
            <person name="Liu Z."/>
            <person name="Lin R."/>
            <person name="Li E."/>
            <person name="Mao Z."/>
            <person name="Ling J."/>
            <person name="Yang Y."/>
            <person name="Yin W.B."/>
            <person name="Xie B."/>
        </authorList>
    </citation>
    <scope>NUCLEOTIDE SEQUENCE [LARGE SCALE GENOMIC DNA]</scope>
    <source>
        <strain evidence="2">170</strain>
    </source>
</reference>
<gene>
    <name evidence="2" type="ORF">VFPPC_03755</name>
</gene>
<dbReference type="InterPro" id="IPR051781">
    <property type="entry name" value="Metallo-dep_Hydrolase"/>
</dbReference>
<dbReference type="Pfam" id="PF01979">
    <property type="entry name" value="Amidohydro_1"/>
    <property type="match status" value="1"/>
</dbReference>
<protein>
    <submittedName>
        <fullName evidence="2">Amidohydrolase</fullName>
    </submittedName>
</protein>
<proteinExistence type="predicted"/>
<dbReference type="GeneID" id="28847211"/>
<dbReference type="InterPro" id="IPR032466">
    <property type="entry name" value="Metal_Hydrolase"/>
</dbReference>
<dbReference type="PANTHER" id="PTHR43135:SF3">
    <property type="entry name" value="ALPHA-D-RIBOSE 1-METHYLPHOSPHONATE 5-TRIPHOSPHATE DIPHOSPHATASE"/>
    <property type="match status" value="1"/>
</dbReference>
<dbReference type="AlphaFoldDB" id="A0A179F264"/>
<dbReference type="KEGG" id="pchm:VFPPC_03755"/>